<dbReference type="Pfam" id="PF01408">
    <property type="entry name" value="GFO_IDH_MocA"/>
    <property type="match status" value="1"/>
</dbReference>
<feature type="domain" description="Gfo/Idh/MocA-like oxidoreductase N-terminal" evidence="3">
    <location>
        <begin position="21"/>
        <end position="125"/>
    </location>
</feature>
<dbReference type="PANTHER" id="PTHR22604">
    <property type="entry name" value="OXIDOREDUCTASES"/>
    <property type="match status" value="1"/>
</dbReference>
<gene>
    <name evidence="5" type="ORF">METZ01_LOCUS172546</name>
</gene>
<dbReference type="Gene3D" id="3.40.50.720">
    <property type="entry name" value="NAD(P)-binding Rossmann-like Domain"/>
    <property type="match status" value="1"/>
</dbReference>
<feature type="domain" description="GFO/IDH/MocA-like oxidoreductase" evidence="4">
    <location>
        <begin position="137"/>
        <end position="253"/>
    </location>
</feature>
<dbReference type="InterPro" id="IPR000683">
    <property type="entry name" value="Gfo/Idh/MocA-like_OxRdtase_N"/>
</dbReference>
<dbReference type="InterPro" id="IPR050984">
    <property type="entry name" value="Gfo/Idh/MocA_domain"/>
</dbReference>
<evidence type="ECO:0000259" key="3">
    <source>
        <dbReference type="Pfam" id="PF01408"/>
    </source>
</evidence>
<dbReference type="GO" id="GO:0016491">
    <property type="term" value="F:oxidoreductase activity"/>
    <property type="evidence" value="ECO:0007669"/>
    <property type="project" value="UniProtKB-KW"/>
</dbReference>
<evidence type="ECO:0000256" key="2">
    <source>
        <dbReference type="ARBA" id="ARBA00023002"/>
    </source>
</evidence>
<dbReference type="Gene3D" id="3.30.360.10">
    <property type="entry name" value="Dihydrodipicolinate Reductase, domain 2"/>
    <property type="match status" value="1"/>
</dbReference>
<reference evidence="5" key="1">
    <citation type="submission" date="2018-05" db="EMBL/GenBank/DDBJ databases">
        <authorList>
            <person name="Lanie J.A."/>
            <person name="Ng W.-L."/>
            <person name="Kazmierczak K.M."/>
            <person name="Andrzejewski T.M."/>
            <person name="Davidsen T.M."/>
            <person name="Wayne K.J."/>
            <person name="Tettelin H."/>
            <person name="Glass J.I."/>
            <person name="Rusch D."/>
            <person name="Podicherti R."/>
            <person name="Tsui H.-C.T."/>
            <person name="Winkler M.E."/>
        </authorList>
    </citation>
    <scope>NUCLEOTIDE SEQUENCE</scope>
</reference>
<accession>A0A382C1Q3</accession>
<evidence type="ECO:0000313" key="5">
    <source>
        <dbReference type="EMBL" id="SVB19692.1"/>
    </source>
</evidence>
<dbReference type="PANTHER" id="PTHR22604:SF105">
    <property type="entry name" value="TRANS-1,2-DIHYDROBENZENE-1,2-DIOL DEHYDROGENASE"/>
    <property type="match status" value="1"/>
</dbReference>
<dbReference type="Pfam" id="PF22725">
    <property type="entry name" value="GFO_IDH_MocA_C3"/>
    <property type="match status" value="1"/>
</dbReference>
<organism evidence="5">
    <name type="scientific">marine metagenome</name>
    <dbReference type="NCBI Taxonomy" id="408172"/>
    <lineage>
        <taxon>unclassified sequences</taxon>
        <taxon>metagenomes</taxon>
        <taxon>ecological metagenomes</taxon>
    </lineage>
</organism>
<dbReference type="SUPFAM" id="SSF55347">
    <property type="entry name" value="Glyceraldehyde-3-phosphate dehydrogenase-like, C-terminal domain"/>
    <property type="match status" value="1"/>
</dbReference>
<dbReference type="GO" id="GO:0000166">
    <property type="term" value="F:nucleotide binding"/>
    <property type="evidence" value="ECO:0007669"/>
    <property type="project" value="InterPro"/>
</dbReference>
<dbReference type="InterPro" id="IPR036291">
    <property type="entry name" value="NAD(P)-bd_dom_sf"/>
</dbReference>
<evidence type="ECO:0000259" key="4">
    <source>
        <dbReference type="Pfam" id="PF22725"/>
    </source>
</evidence>
<keyword evidence="2" id="KW-0560">Oxidoreductase</keyword>
<name>A0A382C1Q3_9ZZZZ</name>
<proteinExistence type="inferred from homology"/>
<dbReference type="EMBL" id="UINC01032284">
    <property type="protein sequence ID" value="SVB19692.1"/>
    <property type="molecule type" value="Genomic_DNA"/>
</dbReference>
<comment type="similarity">
    <text evidence="1">Belongs to the Gfo/Idh/MocA family.</text>
</comment>
<evidence type="ECO:0008006" key="6">
    <source>
        <dbReference type="Google" id="ProtNLM"/>
    </source>
</evidence>
<evidence type="ECO:0000256" key="1">
    <source>
        <dbReference type="ARBA" id="ARBA00010928"/>
    </source>
</evidence>
<dbReference type="AlphaFoldDB" id="A0A382C1Q3"/>
<sequence>MTSNERFVCYGLISTAEIGLKAHIPAGKQSINSEIISISSRSASKAESTAKKYGIKKWFPSYQEQISDPDIDAVINVLPNSLHCEWSIKAAESGKHILCEKPLGLSVEECQRMIDAANINNVLLVEAFTHRWNPHLRKARELISKGAIGTIVTIDASLNFPAKPKNNIRFSDSLGGGALWDVGSYVVYAARYVLAAEPIRVYGVSHDSGNWGVDTTFCGLMQFEGGAIANITGSMEELFLCHISINGSNGRIEIPNMFDDSGPIIITTVDRQDCKTEQTITVPAPDRFMAQLDEFSCCILTEKHPEFPADDGLKNTAILEALYESARLGRAVDVKLPE</sequence>
<dbReference type="SUPFAM" id="SSF51735">
    <property type="entry name" value="NAD(P)-binding Rossmann-fold domains"/>
    <property type="match status" value="1"/>
</dbReference>
<dbReference type="InterPro" id="IPR055170">
    <property type="entry name" value="GFO_IDH_MocA-like_dom"/>
</dbReference>
<protein>
    <recommendedName>
        <fullName evidence="6">Gfo/Idh/MocA-like oxidoreductase N-terminal domain-containing protein</fullName>
    </recommendedName>
</protein>